<comment type="cofactor">
    <cofactor evidence="1">
        <name>thiamine diphosphate</name>
        <dbReference type="ChEBI" id="CHEBI:58937"/>
    </cofactor>
</comment>
<dbReference type="Gene3D" id="3.40.50.920">
    <property type="match status" value="1"/>
</dbReference>
<keyword evidence="2 5" id="KW-0560">Oxidoreductase</keyword>
<dbReference type="Proteomes" id="UP000334923">
    <property type="component" value="Unassembled WGS sequence"/>
</dbReference>
<proteinExistence type="predicted"/>
<name>A0A5E6ME61_9BACT</name>
<dbReference type="Pfam" id="PF02779">
    <property type="entry name" value="Transket_pyr"/>
    <property type="match status" value="1"/>
</dbReference>
<evidence type="ECO:0000256" key="3">
    <source>
        <dbReference type="ARBA" id="ARBA00023052"/>
    </source>
</evidence>
<evidence type="ECO:0000256" key="1">
    <source>
        <dbReference type="ARBA" id="ARBA00001964"/>
    </source>
</evidence>
<dbReference type="AlphaFoldDB" id="A0A5E6ME61"/>
<gene>
    <name evidence="5" type="primary">PDHB</name>
    <name evidence="5" type="synonym">pdhB</name>
    <name evidence="5" type="ORF">MAMT_00983</name>
</gene>
<dbReference type="InterPro" id="IPR029061">
    <property type="entry name" value="THDP-binding"/>
</dbReference>
<evidence type="ECO:0000256" key="2">
    <source>
        <dbReference type="ARBA" id="ARBA00023002"/>
    </source>
</evidence>
<organism evidence="5 6">
    <name type="scientific">Methylacidimicrobium tartarophylax</name>
    <dbReference type="NCBI Taxonomy" id="1041768"/>
    <lineage>
        <taxon>Bacteria</taxon>
        <taxon>Pseudomonadati</taxon>
        <taxon>Verrucomicrobiota</taxon>
        <taxon>Methylacidimicrobium</taxon>
    </lineage>
</organism>
<sequence>MAKITYRQALNQAMAEEMERDPSVFLIGEEVAEYQGAFKVSQGLLQRFGAKRVIDTPISEAAFSGLAVGAALYGLRPIVEFMNWSFSFVAFDQLINNVGSLRFMSGGQFDLPMVFRGPSGGGTQIGATHSHCPESWFAGVPALTVVSPAFPEDAKGLLKSSIRSNNPVFFFEGEWLYGLEGEVPDAEFLTPIGEARLCREGADLTIVSAGYSTHTALSAAEALSASGKEADVIDLRTIKPYDFDRIAQSVQKTNRLLIVEENKPFAGWGAQIAYDVQRRLFDWLDAPILRVTGLDIPQPYNGKLEAEVLPNVERILAAARPLLA</sequence>
<reference evidence="5 6" key="1">
    <citation type="submission" date="2019-09" db="EMBL/GenBank/DDBJ databases">
        <authorList>
            <person name="Cremers G."/>
        </authorList>
    </citation>
    <scope>NUCLEOTIDE SEQUENCE [LARGE SCALE GENOMIC DNA]</scope>
    <source>
        <strain evidence="5">4A</strain>
    </source>
</reference>
<dbReference type="EMBL" id="CABFVA020000042">
    <property type="protein sequence ID" value="VVM06113.1"/>
    <property type="molecule type" value="Genomic_DNA"/>
</dbReference>
<protein>
    <submittedName>
        <fullName evidence="5">Pyruvate dehydrogenase E1 component beta subunit</fullName>
        <ecNumber evidence="5">1.2.4.1</ecNumber>
    </submittedName>
</protein>
<dbReference type="SMART" id="SM00861">
    <property type="entry name" value="Transket_pyr"/>
    <property type="match status" value="1"/>
</dbReference>
<dbReference type="SUPFAM" id="SSF52922">
    <property type="entry name" value="TK C-terminal domain-like"/>
    <property type="match status" value="1"/>
</dbReference>
<evidence type="ECO:0000313" key="5">
    <source>
        <dbReference type="EMBL" id="VVM06113.1"/>
    </source>
</evidence>
<dbReference type="SUPFAM" id="SSF52518">
    <property type="entry name" value="Thiamin diphosphate-binding fold (THDP-binding)"/>
    <property type="match status" value="1"/>
</dbReference>
<dbReference type="Pfam" id="PF02780">
    <property type="entry name" value="Transketolase_C"/>
    <property type="match status" value="1"/>
</dbReference>
<dbReference type="FunFam" id="3.40.50.970:FF:000001">
    <property type="entry name" value="Pyruvate dehydrogenase E1 beta subunit"/>
    <property type="match status" value="1"/>
</dbReference>
<dbReference type="RefSeq" id="WP_142659879.1">
    <property type="nucleotide sequence ID" value="NZ_CABFVA020000042.1"/>
</dbReference>
<dbReference type="PANTHER" id="PTHR43257:SF2">
    <property type="entry name" value="PYRUVATE DEHYDROGENASE E1 COMPONENT SUBUNIT BETA"/>
    <property type="match status" value="1"/>
</dbReference>
<keyword evidence="5" id="KW-0670">Pyruvate</keyword>
<feature type="domain" description="Transketolase-like pyrimidine-binding" evidence="4">
    <location>
        <begin position="4"/>
        <end position="179"/>
    </location>
</feature>
<accession>A0A5E6ME61</accession>
<dbReference type="Gene3D" id="3.40.50.970">
    <property type="match status" value="1"/>
</dbReference>
<dbReference type="NCBIfam" id="NF006667">
    <property type="entry name" value="PRK09212.1"/>
    <property type="match status" value="1"/>
</dbReference>
<dbReference type="InterPro" id="IPR033248">
    <property type="entry name" value="Transketolase_C"/>
</dbReference>
<dbReference type="EC" id="1.2.4.1" evidence="5"/>
<dbReference type="PANTHER" id="PTHR43257">
    <property type="entry name" value="PYRUVATE DEHYDROGENASE E1 COMPONENT BETA SUBUNIT"/>
    <property type="match status" value="1"/>
</dbReference>
<evidence type="ECO:0000313" key="6">
    <source>
        <dbReference type="Proteomes" id="UP000334923"/>
    </source>
</evidence>
<evidence type="ECO:0000259" key="4">
    <source>
        <dbReference type="SMART" id="SM00861"/>
    </source>
</evidence>
<dbReference type="FunFam" id="3.40.50.920:FF:000001">
    <property type="entry name" value="Pyruvate dehydrogenase E1 beta subunit"/>
    <property type="match status" value="1"/>
</dbReference>
<dbReference type="GO" id="GO:0004739">
    <property type="term" value="F:pyruvate dehydrogenase (acetyl-transferring) activity"/>
    <property type="evidence" value="ECO:0007669"/>
    <property type="project" value="UniProtKB-EC"/>
</dbReference>
<keyword evidence="3" id="KW-0786">Thiamine pyrophosphate</keyword>
<dbReference type="InterPro" id="IPR009014">
    <property type="entry name" value="Transketo_C/PFOR_II"/>
</dbReference>
<keyword evidence="6" id="KW-1185">Reference proteome</keyword>
<dbReference type="OrthoDB" id="8732661at2"/>
<dbReference type="CDD" id="cd07036">
    <property type="entry name" value="TPP_PYR_E1-PDHc-beta_like"/>
    <property type="match status" value="1"/>
</dbReference>
<dbReference type="InterPro" id="IPR005475">
    <property type="entry name" value="Transketolase-like_Pyr-bd"/>
</dbReference>